<dbReference type="InterPro" id="IPR037522">
    <property type="entry name" value="HD_GYP_dom"/>
</dbReference>
<dbReference type="EMBL" id="MCRI01000010">
    <property type="protein sequence ID" value="ODN67035.1"/>
    <property type="molecule type" value="Genomic_DNA"/>
</dbReference>
<dbReference type="CDD" id="cd00077">
    <property type="entry name" value="HDc"/>
    <property type="match status" value="1"/>
</dbReference>
<dbReference type="SUPFAM" id="SSF109604">
    <property type="entry name" value="HD-domain/PDEase-like"/>
    <property type="match status" value="1"/>
</dbReference>
<evidence type="ECO:0000313" key="9">
    <source>
        <dbReference type="EMBL" id="ODN67035.1"/>
    </source>
</evidence>
<keyword evidence="3" id="KW-0805">Transcription regulation</keyword>
<evidence type="ECO:0000256" key="2">
    <source>
        <dbReference type="ARBA" id="ARBA00023012"/>
    </source>
</evidence>
<sequence>MDNNANVLIVDDVPDNIQVAMNFLKEEPYNLSFATRGQEALALMRTHDYDLILLDIMMPEMDGYEVCRRIKAEPRLQDIPIIFVTAKVDVDSITQGFQTGAVDYLCKPFHAEELLARVNTHLTLYRAKKLLQQNNLSLQHKYEQNQQRLLTELEQNQLEMIYVLTELMESTSDETGKHIRRVAECCRLLALYHESLTDEDADILFHAAPMHDIGKITIPHSILHKPGKLTEDEFAIMKTHTTRAYKILNNSKRKYTKAAAIIAYQHHEKWDGTGYPQGLKGQDIHIYGRIVGLIDVFDALMHKRVYKEAWTLEATVDYIKKHSSSQFDPYLVNILMEHIDEFVAIANQN</sequence>
<keyword evidence="10" id="KW-1185">Reference proteome</keyword>
<keyword evidence="4" id="KW-0238">DNA-binding</keyword>
<dbReference type="Proteomes" id="UP000094379">
    <property type="component" value="Unassembled WGS sequence"/>
</dbReference>
<dbReference type="GO" id="GO:0000160">
    <property type="term" value="P:phosphorelay signal transduction system"/>
    <property type="evidence" value="ECO:0007669"/>
    <property type="project" value="UniProtKB-KW"/>
</dbReference>
<dbReference type="PROSITE" id="PS51832">
    <property type="entry name" value="HD_GYP"/>
    <property type="match status" value="1"/>
</dbReference>
<feature type="domain" description="Response regulatory" evidence="7">
    <location>
        <begin position="6"/>
        <end position="122"/>
    </location>
</feature>
<dbReference type="InterPro" id="IPR003607">
    <property type="entry name" value="HD/PDEase_dom"/>
</dbReference>
<dbReference type="EC" id="3.1.4.52" evidence="9"/>
<dbReference type="InterPro" id="IPR011006">
    <property type="entry name" value="CheY-like_superfamily"/>
</dbReference>
<comment type="caution">
    <text evidence="9">The sequence shown here is derived from an EMBL/GenBank/DDBJ whole genome shotgun (WGS) entry which is preliminary data.</text>
</comment>
<keyword evidence="9" id="KW-0378">Hydrolase</keyword>
<dbReference type="AlphaFoldDB" id="A0A1E3GSX4"/>
<proteinExistence type="predicted"/>
<dbReference type="PANTHER" id="PTHR45228">
    <property type="entry name" value="CYCLIC DI-GMP PHOSPHODIESTERASE TM_0186-RELATED"/>
    <property type="match status" value="1"/>
</dbReference>
<dbReference type="GO" id="GO:0003677">
    <property type="term" value="F:DNA binding"/>
    <property type="evidence" value="ECO:0007669"/>
    <property type="project" value="UniProtKB-KW"/>
</dbReference>
<organism evidence="9 10">
    <name type="scientific">Methylophaga muralis</name>
    <dbReference type="NCBI Taxonomy" id="291169"/>
    <lineage>
        <taxon>Bacteria</taxon>
        <taxon>Pseudomonadati</taxon>
        <taxon>Pseudomonadota</taxon>
        <taxon>Gammaproteobacteria</taxon>
        <taxon>Thiotrichales</taxon>
        <taxon>Piscirickettsiaceae</taxon>
        <taxon>Methylophaga</taxon>
    </lineage>
</organism>
<dbReference type="PROSITE" id="PS50110">
    <property type="entry name" value="RESPONSE_REGULATORY"/>
    <property type="match status" value="1"/>
</dbReference>
<dbReference type="PANTHER" id="PTHR45228:SF5">
    <property type="entry name" value="CYCLIC DI-GMP PHOSPHODIESTERASE VC_1348-RELATED"/>
    <property type="match status" value="1"/>
</dbReference>
<feature type="modified residue" description="4-aspartylphosphate" evidence="6">
    <location>
        <position position="55"/>
    </location>
</feature>
<dbReference type="Gene3D" id="1.10.3210.10">
    <property type="entry name" value="Hypothetical protein af1432"/>
    <property type="match status" value="1"/>
</dbReference>
<evidence type="ECO:0000256" key="5">
    <source>
        <dbReference type="ARBA" id="ARBA00023163"/>
    </source>
</evidence>
<dbReference type="PATRIC" id="fig|291169.3.peg.1281"/>
<gene>
    <name evidence="9" type="primary">rpfG_1</name>
    <name evidence="9" type="ORF">A9E74_01275</name>
</gene>
<keyword evidence="1 6" id="KW-0597">Phosphoprotein</keyword>
<dbReference type="RefSeq" id="WP_069295765.1">
    <property type="nucleotide sequence ID" value="NZ_MCRI01000010.1"/>
</dbReference>
<dbReference type="SMART" id="SM00448">
    <property type="entry name" value="REC"/>
    <property type="match status" value="1"/>
</dbReference>
<evidence type="ECO:0000259" key="7">
    <source>
        <dbReference type="PROSITE" id="PS50110"/>
    </source>
</evidence>
<evidence type="ECO:0000259" key="8">
    <source>
        <dbReference type="PROSITE" id="PS51832"/>
    </source>
</evidence>
<reference evidence="9 10" key="1">
    <citation type="submission" date="2016-07" db="EMBL/GenBank/DDBJ databases">
        <title>Draft Genome Sequence of Methylophaga muralis Bur 1.</title>
        <authorList>
            <person name="Vasilenko O.V."/>
            <person name="Doronina N.V."/>
            <person name="Shmareva M.N."/>
            <person name="Tarlachkov S.V."/>
            <person name="Mustakhimov I."/>
            <person name="Trotsenko Y.A."/>
        </authorList>
    </citation>
    <scope>NUCLEOTIDE SEQUENCE [LARGE SCALE GENOMIC DNA]</scope>
    <source>
        <strain evidence="9 10">Bur 1</strain>
    </source>
</reference>
<dbReference type="CDD" id="cd19920">
    <property type="entry name" value="REC_PA4781-like"/>
    <property type="match status" value="1"/>
</dbReference>
<dbReference type="Pfam" id="PF13487">
    <property type="entry name" value="HD_5"/>
    <property type="match status" value="1"/>
</dbReference>
<dbReference type="InterPro" id="IPR001789">
    <property type="entry name" value="Sig_transdc_resp-reg_receiver"/>
</dbReference>
<dbReference type="Pfam" id="PF00072">
    <property type="entry name" value="Response_reg"/>
    <property type="match status" value="1"/>
</dbReference>
<dbReference type="SMART" id="SM00471">
    <property type="entry name" value="HDc"/>
    <property type="match status" value="1"/>
</dbReference>
<name>A0A1E3GSX4_9GAMM</name>
<feature type="domain" description="HD-GYP" evidence="8">
    <location>
        <begin position="153"/>
        <end position="349"/>
    </location>
</feature>
<dbReference type="Gene3D" id="3.40.50.2300">
    <property type="match status" value="1"/>
</dbReference>
<evidence type="ECO:0000256" key="6">
    <source>
        <dbReference type="PROSITE-ProRule" id="PRU00169"/>
    </source>
</evidence>
<dbReference type="FunFam" id="3.40.50.2300:FF:000001">
    <property type="entry name" value="DNA-binding response regulator PhoB"/>
    <property type="match status" value="1"/>
</dbReference>
<keyword evidence="5" id="KW-0804">Transcription</keyword>
<dbReference type="STRING" id="291169.A9E74_01275"/>
<evidence type="ECO:0000256" key="1">
    <source>
        <dbReference type="ARBA" id="ARBA00022553"/>
    </source>
</evidence>
<keyword evidence="2" id="KW-0902">Two-component regulatory system</keyword>
<protein>
    <submittedName>
        <fullName evidence="9">Cyclic di-GMP phosphodiesterase response regulator RpfG</fullName>
        <ecNumber evidence="9">3.1.4.52</ecNumber>
    </submittedName>
</protein>
<dbReference type="InterPro" id="IPR052020">
    <property type="entry name" value="Cyclic_di-GMP/3'3'-cGAMP_PDE"/>
</dbReference>
<dbReference type="GO" id="GO:0071111">
    <property type="term" value="F:cyclic-guanylate-specific phosphodiesterase activity"/>
    <property type="evidence" value="ECO:0007669"/>
    <property type="project" value="UniProtKB-EC"/>
</dbReference>
<evidence type="ECO:0000256" key="3">
    <source>
        <dbReference type="ARBA" id="ARBA00023015"/>
    </source>
</evidence>
<evidence type="ECO:0000313" key="10">
    <source>
        <dbReference type="Proteomes" id="UP000094379"/>
    </source>
</evidence>
<evidence type="ECO:0000256" key="4">
    <source>
        <dbReference type="ARBA" id="ARBA00023125"/>
    </source>
</evidence>
<dbReference type="SUPFAM" id="SSF52172">
    <property type="entry name" value="CheY-like"/>
    <property type="match status" value="1"/>
</dbReference>
<accession>A0A1E3GSX4</accession>